<evidence type="ECO:0000256" key="8">
    <source>
        <dbReference type="ARBA" id="ARBA00023136"/>
    </source>
</evidence>
<evidence type="ECO:0000256" key="5">
    <source>
        <dbReference type="ARBA" id="ARBA00022475"/>
    </source>
</evidence>
<feature type="transmembrane region" description="Helical" evidence="10">
    <location>
        <begin position="99"/>
        <end position="122"/>
    </location>
</feature>
<evidence type="ECO:0000256" key="9">
    <source>
        <dbReference type="ARBA" id="ARBA00023251"/>
    </source>
</evidence>
<feature type="transmembrane region" description="Helical" evidence="10">
    <location>
        <begin position="66"/>
        <end position="87"/>
    </location>
</feature>
<feature type="transmembrane region" description="Helical" evidence="10">
    <location>
        <begin position="25"/>
        <end position="46"/>
    </location>
</feature>
<reference evidence="11 12" key="1">
    <citation type="submission" date="2017-03" db="EMBL/GenBank/DDBJ databases">
        <authorList>
            <person name="Afonso C.L."/>
            <person name="Miller P.J."/>
            <person name="Scott M.A."/>
            <person name="Spackman E."/>
            <person name="Goraichik I."/>
            <person name="Dimitrov K.M."/>
            <person name="Suarez D.L."/>
            <person name="Swayne D.E."/>
        </authorList>
    </citation>
    <scope>NUCLEOTIDE SEQUENCE [LARGE SCALE GENOMIC DNA]</scope>
    <source>
        <strain evidence="11">SB41UT1</strain>
    </source>
</reference>
<dbReference type="RefSeq" id="WP_087109619.1">
    <property type="nucleotide sequence ID" value="NZ_CBCSCN010000002.1"/>
</dbReference>
<dbReference type="AlphaFoldDB" id="A0A1X7AJ95"/>
<keyword evidence="7 10" id="KW-1133">Transmembrane helix</keyword>
<evidence type="ECO:0000313" key="11">
    <source>
        <dbReference type="EMBL" id="SMA46296.1"/>
    </source>
</evidence>
<feature type="transmembrane region" description="Helical" evidence="10">
    <location>
        <begin position="197"/>
        <end position="221"/>
    </location>
</feature>
<evidence type="ECO:0000256" key="2">
    <source>
        <dbReference type="ARBA" id="ARBA00008417"/>
    </source>
</evidence>
<comment type="similarity">
    <text evidence="2">Belongs to the multi antimicrobial extrusion (MATE) (TC 2.A.66.1) family. MepA subfamily.</text>
</comment>
<feature type="transmembrane region" description="Helical" evidence="10">
    <location>
        <begin position="319"/>
        <end position="340"/>
    </location>
</feature>
<evidence type="ECO:0000256" key="10">
    <source>
        <dbReference type="SAM" id="Phobius"/>
    </source>
</evidence>
<feature type="transmembrane region" description="Helical" evidence="10">
    <location>
        <begin position="242"/>
        <end position="265"/>
    </location>
</feature>
<protein>
    <recommendedName>
        <fullName evidence="3">Multidrug export protein MepA</fullName>
    </recommendedName>
</protein>
<dbReference type="GO" id="GO:0046677">
    <property type="term" value="P:response to antibiotic"/>
    <property type="evidence" value="ECO:0007669"/>
    <property type="project" value="UniProtKB-KW"/>
</dbReference>
<dbReference type="GO" id="GO:0042910">
    <property type="term" value="F:xenobiotic transmembrane transporter activity"/>
    <property type="evidence" value="ECO:0007669"/>
    <property type="project" value="InterPro"/>
</dbReference>
<comment type="subcellular location">
    <subcellularLocation>
        <location evidence="1">Cell inner membrane</location>
        <topology evidence="1">Multi-pass membrane protein</topology>
    </subcellularLocation>
</comment>
<evidence type="ECO:0000256" key="6">
    <source>
        <dbReference type="ARBA" id="ARBA00022692"/>
    </source>
</evidence>
<dbReference type="GO" id="GO:0005886">
    <property type="term" value="C:plasma membrane"/>
    <property type="evidence" value="ECO:0007669"/>
    <property type="project" value="UniProtKB-SubCell"/>
</dbReference>
<evidence type="ECO:0000256" key="7">
    <source>
        <dbReference type="ARBA" id="ARBA00022989"/>
    </source>
</evidence>
<dbReference type="PIRSF" id="PIRSF006603">
    <property type="entry name" value="DinF"/>
    <property type="match status" value="1"/>
</dbReference>
<dbReference type="CDD" id="cd13143">
    <property type="entry name" value="MATE_MepA_like"/>
    <property type="match status" value="1"/>
</dbReference>
<feature type="transmembrane region" description="Helical" evidence="10">
    <location>
        <begin position="360"/>
        <end position="383"/>
    </location>
</feature>
<feature type="transmembrane region" description="Helical" evidence="10">
    <location>
        <begin position="421"/>
        <end position="440"/>
    </location>
</feature>
<dbReference type="EMBL" id="FWPT01000004">
    <property type="protein sequence ID" value="SMA46296.1"/>
    <property type="molecule type" value="Genomic_DNA"/>
</dbReference>
<keyword evidence="9" id="KW-0046">Antibiotic resistance</keyword>
<evidence type="ECO:0000256" key="4">
    <source>
        <dbReference type="ARBA" id="ARBA00022448"/>
    </source>
</evidence>
<feature type="transmembrane region" description="Helical" evidence="10">
    <location>
        <begin position="395"/>
        <end position="415"/>
    </location>
</feature>
<dbReference type="InterPro" id="IPR045070">
    <property type="entry name" value="MATE_MepA-like"/>
</dbReference>
<evidence type="ECO:0000256" key="1">
    <source>
        <dbReference type="ARBA" id="ARBA00004429"/>
    </source>
</evidence>
<dbReference type="PANTHER" id="PTHR43823:SF3">
    <property type="entry name" value="MULTIDRUG EXPORT PROTEIN MEPA"/>
    <property type="match status" value="1"/>
</dbReference>
<dbReference type="OrthoDB" id="9806302at2"/>
<name>A0A1X7AJ95_9GAMM</name>
<proteinExistence type="inferred from homology"/>
<evidence type="ECO:0000313" key="12">
    <source>
        <dbReference type="Proteomes" id="UP000196573"/>
    </source>
</evidence>
<accession>A0A1X7AJ95</accession>
<dbReference type="InterPro" id="IPR002528">
    <property type="entry name" value="MATE_fam"/>
</dbReference>
<dbReference type="Pfam" id="PF01554">
    <property type="entry name" value="MatE"/>
    <property type="match status" value="2"/>
</dbReference>
<keyword evidence="4" id="KW-0813">Transport</keyword>
<organism evidence="11 12">
    <name type="scientific">Parendozoicomonas haliclonae</name>
    <dbReference type="NCBI Taxonomy" id="1960125"/>
    <lineage>
        <taxon>Bacteria</taxon>
        <taxon>Pseudomonadati</taxon>
        <taxon>Pseudomonadota</taxon>
        <taxon>Gammaproteobacteria</taxon>
        <taxon>Oceanospirillales</taxon>
        <taxon>Endozoicomonadaceae</taxon>
        <taxon>Parendozoicomonas</taxon>
    </lineage>
</organism>
<dbReference type="InterPro" id="IPR048279">
    <property type="entry name" value="MdtK-like"/>
</dbReference>
<keyword evidence="5" id="KW-1003">Cell membrane</keyword>
<dbReference type="NCBIfam" id="TIGR00797">
    <property type="entry name" value="matE"/>
    <property type="match status" value="1"/>
</dbReference>
<keyword evidence="6 10" id="KW-0812">Transmembrane</keyword>
<dbReference type="InterPro" id="IPR051327">
    <property type="entry name" value="MATE_MepA_subfamily"/>
</dbReference>
<evidence type="ECO:0000256" key="3">
    <source>
        <dbReference type="ARBA" id="ARBA00022106"/>
    </source>
</evidence>
<keyword evidence="8 10" id="KW-0472">Membrane</keyword>
<keyword evidence="12" id="KW-1185">Reference proteome</keyword>
<feature type="transmembrane region" description="Helical" evidence="10">
    <location>
        <begin position="142"/>
        <end position="159"/>
    </location>
</feature>
<feature type="transmembrane region" description="Helical" evidence="10">
    <location>
        <begin position="171"/>
        <end position="191"/>
    </location>
</feature>
<sequence>MSKAAPSGKAIDLHNDPVRSSFFKYLLPALSGMLIKSVFIMGDAWFIGRGVGAEGLGAVSLTIPFFSFFTAIAMMIGIGGAALMSIAFGKGEIRKGQELFVQSMTFTAILATILVTTSLFFLEEIISLMGAQGHMADLAYDYLSVMLKFFVIYALAWILSCFVRNDTNPKLAMYAMSAGAICNLVLDYLFIMQFGWGMTGAAVATGISQVLIGLVLLSHFLTNRGQLKLNLEGFGFTRVGEILKIGTPIFFIEVSTAVTIMLFNFMLLTRFGEGHVIAYGVTANVGVFALFTMVGIGQACQPIISFNYGAGNLERVREVLMLGLRYALGSGVVYIALILATANMISESFIADNAEVVKLAAISLSLYFMAAPLMGLNMIIANLFQATAQPGKATIISLGRGFVLVVAGMLVLPMAFPENGIWGSILFAEGITAVLSLIFLQRFLRSQGSNDQPSIPPMAAAA</sequence>
<dbReference type="Proteomes" id="UP000196573">
    <property type="component" value="Unassembled WGS sequence"/>
</dbReference>
<feature type="transmembrane region" description="Helical" evidence="10">
    <location>
        <begin position="277"/>
        <end position="299"/>
    </location>
</feature>
<gene>
    <name evidence="11" type="primary">mepA_4</name>
    <name evidence="11" type="ORF">EHSB41UT_02132</name>
</gene>
<dbReference type="PANTHER" id="PTHR43823">
    <property type="entry name" value="SPORULATION PROTEIN YKVU"/>
    <property type="match status" value="1"/>
</dbReference>
<dbReference type="GO" id="GO:0015297">
    <property type="term" value="F:antiporter activity"/>
    <property type="evidence" value="ECO:0007669"/>
    <property type="project" value="InterPro"/>
</dbReference>